<organism evidence="4 5">
    <name type="scientific">Coptis chinensis</name>
    <dbReference type="NCBI Taxonomy" id="261450"/>
    <lineage>
        <taxon>Eukaryota</taxon>
        <taxon>Viridiplantae</taxon>
        <taxon>Streptophyta</taxon>
        <taxon>Embryophyta</taxon>
        <taxon>Tracheophyta</taxon>
        <taxon>Spermatophyta</taxon>
        <taxon>Magnoliopsida</taxon>
        <taxon>Ranunculales</taxon>
        <taxon>Ranunculaceae</taxon>
        <taxon>Coptidoideae</taxon>
        <taxon>Coptis</taxon>
    </lineage>
</organism>
<keyword evidence="5" id="KW-1185">Reference proteome</keyword>
<dbReference type="PANTHER" id="PTHR30540:SF117">
    <property type="entry name" value="POTASSIUM TRANSPORTER"/>
    <property type="match status" value="1"/>
</dbReference>
<keyword evidence="2" id="KW-1133">Transmembrane helix</keyword>
<feature type="transmembrane region" description="Helical" evidence="2">
    <location>
        <begin position="151"/>
        <end position="180"/>
    </location>
</feature>
<reference evidence="4 5" key="1">
    <citation type="submission" date="2020-10" db="EMBL/GenBank/DDBJ databases">
        <title>The Coptis chinensis genome and diversification of protoberbering-type alkaloids.</title>
        <authorList>
            <person name="Wang B."/>
            <person name="Shu S."/>
            <person name="Song C."/>
            <person name="Liu Y."/>
        </authorList>
    </citation>
    <scope>NUCLEOTIDE SEQUENCE [LARGE SCALE GENOMIC DNA]</scope>
    <source>
        <strain evidence="4">HL-2020</strain>
        <tissue evidence="4">Leaf</tissue>
    </source>
</reference>
<proteinExistence type="inferred from homology"/>
<feature type="transmembrane region" description="Helical" evidence="2">
    <location>
        <begin position="51"/>
        <end position="70"/>
    </location>
</feature>
<feature type="transmembrane region" description="Helical" evidence="2">
    <location>
        <begin position="201"/>
        <end position="223"/>
    </location>
</feature>
<name>A0A835LYV0_9MAGN</name>
<dbReference type="GO" id="GO:0015079">
    <property type="term" value="F:potassium ion transmembrane transporter activity"/>
    <property type="evidence" value="ECO:0007669"/>
    <property type="project" value="InterPro"/>
</dbReference>
<feature type="domain" description="K+ potassium transporter integral membrane" evidence="3">
    <location>
        <begin position="176"/>
        <end position="260"/>
    </location>
</feature>
<evidence type="ECO:0000256" key="2">
    <source>
        <dbReference type="SAM" id="Phobius"/>
    </source>
</evidence>
<feature type="transmembrane region" description="Helical" evidence="2">
    <location>
        <begin position="82"/>
        <end position="102"/>
    </location>
</feature>
<dbReference type="Proteomes" id="UP000631114">
    <property type="component" value="Unassembled WGS sequence"/>
</dbReference>
<protein>
    <recommendedName>
        <fullName evidence="3">K+ potassium transporter integral membrane domain-containing protein</fullName>
    </recommendedName>
</protein>
<feature type="domain" description="K+ potassium transporter integral membrane" evidence="3">
    <location>
        <begin position="1"/>
        <end position="142"/>
    </location>
</feature>
<evidence type="ECO:0000259" key="3">
    <source>
        <dbReference type="Pfam" id="PF02705"/>
    </source>
</evidence>
<dbReference type="Pfam" id="PF02705">
    <property type="entry name" value="K_trans"/>
    <property type="match status" value="2"/>
</dbReference>
<sequence>MVGTSMIIGDGILTPCISGTQIMYMKHCYSTSISALCAIFREWHREATSSLIDNTVMWISVAILFLLFQVQRFGTDKVGYSFAPILTIWFVFIGIIGFYDFLKYDPGVIKAINPMYIVRYFIRRKKDAWISLGGVVMCLTVVSHIMNEFKFQLSCCVTCYMSVWDLLFFSSDSTVILAVINEKTGSEALFANLRHFNVHSIQLSTCCLVFTSIVLAYVGQAFYLRKHNLDAGAAFYKSIPGPLYWPMFVVAVLASIITSQ</sequence>
<dbReference type="EMBL" id="JADFTS010000005">
    <property type="protein sequence ID" value="KAF9604481.1"/>
    <property type="molecule type" value="Genomic_DNA"/>
</dbReference>
<dbReference type="InterPro" id="IPR003855">
    <property type="entry name" value="K+_transporter"/>
</dbReference>
<dbReference type="InterPro" id="IPR053951">
    <property type="entry name" value="K_trans_N"/>
</dbReference>
<comment type="similarity">
    <text evidence="1">Belongs to the HAK/KUP transporter (TC 2.A.72.3) family.</text>
</comment>
<evidence type="ECO:0000313" key="4">
    <source>
        <dbReference type="EMBL" id="KAF9604481.1"/>
    </source>
</evidence>
<dbReference type="GO" id="GO:0016020">
    <property type="term" value="C:membrane"/>
    <property type="evidence" value="ECO:0007669"/>
    <property type="project" value="InterPro"/>
</dbReference>
<dbReference type="PANTHER" id="PTHR30540">
    <property type="entry name" value="OSMOTIC STRESS POTASSIUM TRANSPORTER"/>
    <property type="match status" value="1"/>
</dbReference>
<evidence type="ECO:0000256" key="1">
    <source>
        <dbReference type="ARBA" id="ARBA00008440"/>
    </source>
</evidence>
<accession>A0A835LYV0</accession>
<comment type="caution">
    <text evidence="4">The sequence shown here is derived from an EMBL/GenBank/DDBJ whole genome shotgun (WGS) entry which is preliminary data.</text>
</comment>
<feature type="transmembrane region" description="Helical" evidence="2">
    <location>
        <begin position="243"/>
        <end position="259"/>
    </location>
</feature>
<dbReference type="AlphaFoldDB" id="A0A835LYV0"/>
<feature type="transmembrane region" description="Helical" evidence="2">
    <location>
        <begin position="128"/>
        <end position="145"/>
    </location>
</feature>
<keyword evidence="2" id="KW-0812">Transmembrane</keyword>
<keyword evidence="2" id="KW-0472">Membrane</keyword>
<dbReference type="OrthoDB" id="1933643at2759"/>
<gene>
    <name evidence="4" type="ORF">IFM89_006803</name>
</gene>
<evidence type="ECO:0000313" key="5">
    <source>
        <dbReference type="Proteomes" id="UP000631114"/>
    </source>
</evidence>